<evidence type="ECO:0000256" key="5">
    <source>
        <dbReference type="ARBA" id="ARBA00023098"/>
    </source>
</evidence>
<feature type="domain" description="PNPLA" evidence="8">
    <location>
        <begin position="25"/>
        <end position="231"/>
    </location>
</feature>
<organism evidence="9 10">
    <name type="scientific">Escallonia rubra</name>
    <dbReference type="NCBI Taxonomy" id="112253"/>
    <lineage>
        <taxon>Eukaryota</taxon>
        <taxon>Viridiplantae</taxon>
        <taxon>Streptophyta</taxon>
        <taxon>Embryophyta</taxon>
        <taxon>Tracheophyta</taxon>
        <taxon>Spermatophyta</taxon>
        <taxon>Magnoliopsida</taxon>
        <taxon>eudicotyledons</taxon>
        <taxon>Gunneridae</taxon>
        <taxon>Pentapetalae</taxon>
        <taxon>asterids</taxon>
        <taxon>campanulids</taxon>
        <taxon>Escalloniales</taxon>
        <taxon>Escalloniaceae</taxon>
        <taxon>Escallonia</taxon>
    </lineage>
</organism>
<feature type="short sequence motif" description="GXSXG" evidence="6">
    <location>
        <begin position="67"/>
        <end position="71"/>
    </location>
</feature>
<evidence type="ECO:0000256" key="2">
    <source>
        <dbReference type="ARBA" id="ARBA00022801"/>
    </source>
</evidence>
<evidence type="ECO:0000256" key="4">
    <source>
        <dbReference type="ARBA" id="ARBA00022963"/>
    </source>
</evidence>
<keyword evidence="3" id="KW-0611">Plant defense</keyword>
<dbReference type="InterPro" id="IPR016035">
    <property type="entry name" value="Acyl_Trfase/lysoPLipase"/>
</dbReference>
<feature type="short sequence motif" description="DGA/G" evidence="6">
    <location>
        <begin position="218"/>
        <end position="220"/>
    </location>
</feature>
<feature type="short sequence motif" description="GXSXG" evidence="6">
    <location>
        <begin position="538"/>
        <end position="542"/>
    </location>
</feature>
<gene>
    <name evidence="9" type="ORF">RJ640_020289</name>
</gene>
<dbReference type="GO" id="GO:0006952">
    <property type="term" value="P:defense response"/>
    <property type="evidence" value="ECO:0007669"/>
    <property type="project" value="UniProtKB-KW"/>
</dbReference>
<dbReference type="GO" id="GO:0047372">
    <property type="term" value="F:monoacylglycerol lipase activity"/>
    <property type="evidence" value="ECO:0007669"/>
    <property type="project" value="TreeGrafter"/>
</dbReference>
<evidence type="ECO:0000259" key="8">
    <source>
        <dbReference type="PROSITE" id="PS51635"/>
    </source>
</evidence>
<accession>A0AA88US43</accession>
<sequence length="881" mass="96787">MFIQSMESSASQIQPPAYGNLVTILSIDGGGIRGIIPGTILAFLESQLQELDGQEARLADYFDVIAGTSTGGLVTAMLTAPDESNRPLYAAKDIMPFYLEHGPKIFPQRRGPLGSIKTLLKELRGPKYNGKYLHELVREKLGDTRLSHTLTNIVIPTFDIKNLQPTIFSTYEVKRYQKLDARLSDICISTSAAPTYLPAYNFKNLDKNDFAYDFNLIDGGVAANNPALVAISQVTKQIFNEDPDLFPIKPMDYGRLLVISIGTGSSKGQKNYNAKMAGKWGVLGWLLHGGSTPLVDVFTQASQDMVDFHLSVVFQALHSEENYLRIQEDNLRGKVSSVDISTKENLDNLVKIGDGLLKKPVSRVNLETGLSEPVEHGGTNEDALRKLNITAAAFAAPGAAVEASVVVEEKTEFDVIIKSWVWTVPLGTALWWWGFAPATVGAPGATVEGYAVVEEKTEFDVIIESWAWTALTPLRSMESSASQIQPPAYGNLVTILSIDGGGIRGIIPGTILAFLESQLQELDGQEARLADYFDVIAGTSTGGLVTAMLTAPDESNRPLYAAKDIMPFYLEHGPKIFPQRRGPFGSIKTLLKELRGPKYNGKYLHELVREKLGDTRLSHTLTNIVIPTFDIKNLQPTIFSTYEVKRYQQLDARLSDICISTSAAPTYLPAYNFKKLDKNGFAYDFNLIDGGVAANNPALVAISQVTKQIFNEDPDLFPIKPMDYGRLLVISIGTGSSKGQKNYNAKMAGKWGVLGWLLHGGSTPLVDVFTQASQDMVDFHLSVVFQALHSEENYLRIQEDNLRGKVSSVDISTKENLDNLVKIGDGLLKKPVSRVNLETGLSEPVEHGGTNEDALKKFAKLLSDERRLRESKSSHNKTSFE</sequence>
<dbReference type="PANTHER" id="PTHR32176">
    <property type="entry name" value="XYLOSE ISOMERASE"/>
    <property type="match status" value="1"/>
</dbReference>
<dbReference type="EMBL" id="JAVXUO010000422">
    <property type="protein sequence ID" value="KAK2992296.1"/>
    <property type="molecule type" value="Genomic_DNA"/>
</dbReference>
<comment type="caution">
    <text evidence="9">The sequence shown here is derived from an EMBL/GenBank/DDBJ whole genome shotgun (WGS) entry which is preliminary data.</text>
</comment>
<feature type="active site" description="Nucleophile" evidence="6">
    <location>
        <position position="69"/>
    </location>
</feature>
<keyword evidence="10" id="KW-1185">Reference proteome</keyword>
<dbReference type="EC" id="3.1.1.-" evidence="7"/>
<comment type="function">
    <text evidence="7">Lipolytic acyl hydrolase (LAH).</text>
</comment>
<dbReference type="GO" id="GO:0004620">
    <property type="term" value="F:phospholipase activity"/>
    <property type="evidence" value="ECO:0007669"/>
    <property type="project" value="TreeGrafter"/>
</dbReference>
<feature type="short sequence motif" description="GXGXXG" evidence="6">
    <location>
        <begin position="500"/>
        <end position="505"/>
    </location>
</feature>
<dbReference type="GO" id="GO:0016042">
    <property type="term" value="P:lipid catabolic process"/>
    <property type="evidence" value="ECO:0007669"/>
    <property type="project" value="UniProtKB-UniRule"/>
</dbReference>
<feature type="active site" description="Proton acceptor" evidence="6">
    <location>
        <position position="218"/>
    </location>
</feature>
<evidence type="ECO:0000256" key="7">
    <source>
        <dbReference type="RuleBase" id="RU361262"/>
    </source>
</evidence>
<dbReference type="CDD" id="cd07214">
    <property type="entry name" value="Pat17_isozyme_like"/>
    <property type="match status" value="2"/>
</dbReference>
<protein>
    <recommendedName>
        <fullName evidence="7">Patatin</fullName>
        <ecNumber evidence="7">3.1.1.-</ecNumber>
    </recommendedName>
</protein>
<feature type="domain" description="PNPLA" evidence="8">
    <location>
        <begin position="496"/>
        <end position="702"/>
    </location>
</feature>
<evidence type="ECO:0000256" key="3">
    <source>
        <dbReference type="ARBA" id="ARBA00022821"/>
    </source>
</evidence>
<dbReference type="AlphaFoldDB" id="A0AA88US43"/>
<feature type="short sequence motif" description="GXGXXG" evidence="6">
    <location>
        <begin position="29"/>
        <end position="34"/>
    </location>
</feature>
<dbReference type="InterPro" id="IPR002641">
    <property type="entry name" value="PNPLA_dom"/>
</dbReference>
<dbReference type="PANTHER" id="PTHR32176:SF92">
    <property type="entry name" value="XYLOSE ISOMERASE"/>
    <property type="match status" value="1"/>
</dbReference>
<keyword evidence="4 6" id="KW-0442">Lipid degradation</keyword>
<keyword evidence="5 6" id="KW-0443">Lipid metabolism</keyword>
<keyword evidence="2 6" id="KW-0378">Hydrolase</keyword>
<name>A0AA88US43_9ASTE</name>
<dbReference type="Gene3D" id="3.40.1090.10">
    <property type="entry name" value="Cytosolic phospholipase A2 catalytic domain"/>
    <property type="match status" value="2"/>
</dbReference>
<feature type="active site" description="Nucleophile" evidence="6">
    <location>
        <position position="540"/>
    </location>
</feature>
<reference evidence="9" key="1">
    <citation type="submission" date="2022-12" db="EMBL/GenBank/DDBJ databases">
        <title>Draft genome assemblies for two species of Escallonia (Escalloniales).</title>
        <authorList>
            <person name="Chanderbali A."/>
            <person name="Dervinis C."/>
            <person name="Anghel I."/>
            <person name="Soltis D."/>
            <person name="Soltis P."/>
            <person name="Zapata F."/>
        </authorList>
    </citation>
    <scope>NUCLEOTIDE SEQUENCE</scope>
    <source>
        <strain evidence="9">UCBG92.1500</strain>
        <tissue evidence="9">Leaf</tissue>
    </source>
</reference>
<feature type="active site" description="Proton acceptor" evidence="6">
    <location>
        <position position="689"/>
    </location>
</feature>
<evidence type="ECO:0000313" key="9">
    <source>
        <dbReference type="EMBL" id="KAK2992296.1"/>
    </source>
</evidence>
<comment type="similarity">
    <text evidence="1 7">Belongs to the patatin family.</text>
</comment>
<evidence type="ECO:0000256" key="1">
    <source>
        <dbReference type="ARBA" id="ARBA00010240"/>
    </source>
</evidence>
<dbReference type="PROSITE" id="PS51635">
    <property type="entry name" value="PNPLA"/>
    <property type="match status" value="2"/>
</dbReference>
<comment type="domain">
    <text evidence="7">The nitrogen atoms of the two glycine residues in the GGXR motif define the oxyanion hole, and stabilize the oxyanion that forms during the nucleophilic attack by the catalytic serine during substrate cleavage.</text>
</comment>
<dbReference type="Proteomes" id="UP001187471">
    <property type="component" value="Unassembled WGS sequence"/>
</dbReference>
<dbReference type="Pfam" id="PF01734">
    <property type="entry name" value="Patatin"/>
    <property type="match status" value="2"/>
</dbReference>
<feature type="short sequence motif" description="DGA/G" evidence="6">
    <location>
        <begin position="689"/>
        <end position="691"/>
    </location>
</feature>
<evidence type="ECO:0000256" key="6">
    <source>
        <dbReference type="PROSITE-ProRule" id="PRU01161"/>
    </source>
</evidence>
<proteinExistence type="inferred from homology"/>
<evidence type="ECO:0000313" key="10">
    <source>
        <dbReference type="Proteomes" id="UP001187471"/>
    </source>
</evidence>
<dbReference type="SUPFAM" id="SSF52151">
    <property type="entry name" value="FabD/lysophospholipase-like"/>
    <property type="match status" value="2"/>
</dbReference>
<dbReference type="FunFam" id="3.40.1090.10:FF:000005">
    <property type="entry name" value="Patatin"/>
    <property type="match status" value="2"/>
</dbReference>